<evidence type="ECO:0000259" key="2">
    <source>
        <dbReference type="Pfam" id="PF26130"/>
    </source>
</evidence>
<feature type="region of interest" description="Disordered" evidence="1">
    <location>
        <begin position="164"/>
        <end position="227"/>
    </location>
</feature>
<keyword evidence="4" id="KW-1185">Reference proteome</keyword>
<evidence type="ECO:0000256" key="1">
    <source>
        <dbReference type="SAM" id="MobiDB-lite"/>
    </source>
</evidence>
<reference evidence="3" key="1">
    <citation type="submission" date="2020-09" db="EMBL/GenBank/DDBJ databases">
        <title>Genome-Enabled Discovery of Anthraquinone Biosynthesis in Senna tora.</title>
        <authorList>
            <person name="Kang S.-H."/>
            <person name="Pandey R.P."/>
            <person name="Lee C.-M."/>
            <person name="Sim J.-S."/>
            <person name="Jeong J.-T."/>
            <person name="Choi B.-S."/>
            <person name="Jung M."/>
            <person name="Ginzburg D."/>
            <person name="Zhao K."/>
            <person name="Won S.Y."/>
            <person name="Oh T.-J."/>
            <person name="Yu Y."/>
            <person name="Kim N.-H."/>
            <person name="Lee O.R."/>
            <person name="Lee T.-H."/>
            <person name="Bashyal P."/>
            <person name="Kim T.-S."/>
            <person name="Lee W.-H."/>
            <person name="Kawkins C."/>
            <person name="Kim C.-K."/>
            <person name="Kim J.S."/>
            <person name="Ahn B.O."/>
            <person name="Rhee S.Y."/>
            <person name="Sohng J.K."/>
        </authorList>
    </citation>
    <scope>NUCLEOTIDE SEQUENCE</scope>
    <source>
        <tissue evidence="3">Leaf</tissue>
    </source>
</reference>
<protein>
    <recommendedName>
        <fullName evidence="2">PB1-like domain-containing protein</fullName>
    </recommendedName>
</protein>
<dbReference type="InterPro" id="IPR058594">
    <property type="entry name" value="PB1-like_dom_pln"/>
</dbReference>
<gene>
    <name evidence="3" type="ORF">G2W53_003572</name>
</gene>
<evidence type="ECO:0000313" key="4">
    <source>
        <dbReference type="Proteomes" id="UP000634136"/>
    </source>
</evidence>
<proteinExistence type="predicted"/>
<accession>A0A835CGJ1</accession>
<dbReference type="OrthoDB" id="1751576at2759"/>
<name>A0A835CGJ1_9FABA</name>
<comment type="caution">
    <text evidence="3">The sequence shown here is derived from an EMBL/GenBank/DDBJ whole genome shotgun (WGS) entry which is preliminary data.</text>
</comment>
<sequence length="227" mass="25600">MEFFTIEVHYGGKLVGEPTFAYEGGHTGWLENCDIDRWSYWEVVDCLKELGIVGFGRLWFKLPGHSLENGLEPIEDDRGAMAMAYTAIKSGKIDASSCDEDDVQYESDDSALNIRFNDSEEEDGLFNHGLFDAEPYEIPLKEMPSAKIQKGMRLGATAEWVKELTQSKSEGSPHKQSLFSHNAQNHQPTEDHHQSTATPELPDLNYTPRHPRNPVVPPWPLQDILLA</sequence>
<feature type="domain" description="PB1-like" evidence="2">
    <location>
        <begin position="2"/>
        <end position="92"/>
    </location>
</feature>
<evidence type="ECO:0000313" key="3">
    <source>
        <dbReference type="EMBL" id="KAF7841274.1"/>
    </source>
</evidence>
<organism evidence="3 4">
    <name type="scientific">Senna tora</name>
    <dbReference type="NCBI Taxonomy" id="362788"/>
    <lineage>
        <taxon>Eukaryota</taxon>
        <taxon>Viridiplantae</taxon>
        <taxon>Streptophyta</taxon>
        <taxon>Embryophyta</taxon>
        <taxon>Tracheophyta</taxon>
        <taxon>Spermatophyta</taxon>
        <taxon>Magnoliopsida</taxon>
        <taxon>eudicotyledons</taxon>
        <taxon>Gunneridae</taxon>
        <taxon>Pentapetalae</taxon>
        <taxon>rosids</taxon>
        <taxon>fabids</taxon>
        <taxon>Fabales</taxon>
        <taxon>Fabaceae</taxon>
        <taxon>Caesalpinioideae</taxon>
        <taxon>Cassia clade</taxon>
        <taxon>Senna</taxon>
    </lineage>
</organism>
<dbReference type="EMBL" id="JAAIUW010000002">
    <property type="protein sequence ID" value="KAF7841274.1"/>
    <property type="molecule type" value="Genomic_DNA"/>
</dbReference>
<dbReference type="AlphaFoldDB" id="A0A835CGJ1"/>
<dbReference type="Proteomes" id="UP000634136">
    <property type="component" value="Unassembled WGS sequence"/>
</dbReference>
<dbReference type="Pfam" id="PF26130">
    <property type="entry name" value="PB1-like"/>
    <property type="match status" value="1"/>
</dbReference>
<feature type="compositionally biased region" description="Polar residues" evidence="1">
    <location>
        <begin position="164"/>
        <end position="187"/>
    </location>
</feature>